<keyword evidence="6" id="KW-0156">Chromatin regulator</keyword>
<feature type="compositionally biased region" description="Pro residues" evidence="10">
    <location>
        <begin position="411"/>
        <end position="422"/>
    </location>
</feature>
<feature type="compositionally biased region" description="Gly residues" evidence="10">
    <location>
        <begin position="542"/>
        <end position="559"/>
    </location>
</feature>
<accession>A0A267G7W4</accession>
<protein>
    <recommendedName>
        <fullName evidence="11">CAF1B/HIR1 beta-propeller domain-containing protein</fullName>
    </recommendedName>
</protein>
<evidence type="ECO:0000259" key="11">
    <source>
        <dbReference type="Pfam" id="PF24105"/>
    </source>
</evidence>
<evidence type="ECO:0000256" key="6">
    <source>
        <dbReference type="ARBA" id="ARBA00022853"/>
    </source>
</evidence>
<dbReference type="GO" id="GO:0033186">
    <property type="term" value="C:CAF-1 complex"/>
    <property type="evidence" value="ECO:0007669"/>
    <property type="project" value="TreeGrafter"/>
</dbReference>
<comment type="caution">
    <text evidence="12">The sequence shown here is derived from an EMBL/GenBank/DDBJ whole genome shotgun (WGS) entry which is preliminary data.</text>
</comment>
<comment type="similarity">
    <text evidence="2">Belongs to the WD repeat HIR1 family.</text>
</comment>
<name>A0A267G7W4_9PLAT</name>
<feature type="region of interest" description="Disordered" evidence="10">
    <location>
        <begin position="503"/>
        <end position="527"/>
    </location>
</feature>
<dbReference type="InterPro" id="IPR045145">
    <property type="entry name" value="PTHR15271"/>
</dbReference>
<dbReference type="Gene3D" id="2.130.10.10">
    <property type="entry name" value="YVTN repeat-like/Quinoprotein amine dehydrogenase"/>
    <property type="match status" value="1"/>
</dbReference>
<dbReference type="PANTHER" id="PTHR15271">
    <property type="entry name" value="CHROMATIN ASSEMBLY FACTOR 1 SUBUNIT B"/>
    <property type="match status" value="1"/>
</dbReference>
<keyword evidence="3 9" id="KW-0853">WD repeat</keyword>
<dbReference type="SMART" id="SM00320">
    <property type="entry name" value="WD40"/>
    <property type="match status" value="5"/>
</dbReference>
<dbReference type="InterPro" id="IPR001680">
    <property type="entry name" value="WD40_rpt"/>
</dbReference>
<evidence type="ECO:0000256" key="8">
    <source>
        <dbReference type="ARBA" id="ARBA00023242"/>
    </source>
</evidence>
<dbReference type="PROSITE" id="PS50294">
    <property type="entry name" value="WD_REPEATS_REGION"/>
    <property type="match status" value="2"/>
</dbReference>
<dbReference type="InterPro" id="IPR015943">
    <property type="entry name" value="WD40/YVTN_repeat-like_dom_sf"/>
</dbReference>
<gene>
    <name evidence="12" type="ORF">BOX15_Mlig016671g1</name>
</gene>
<sequence length="559" mass="59967">LAAMRLITPEISWHETTPIYSCDIQQTLNTDSNGANGWYRLATGGRDNRVQLWKLPAAGDAVVEFLSSLRRHEKPVNVVRFSPDQRLLASGSDDATVLLWARQEVQPELPAPSAADEDDLVCKETWTVWRALRAHLEDVYDLGWMPDSMGLVSGSVDRSIVRWNLAKEQQRTIVREHAHFVQGIACDPLGRLVATQSSDRTVRVYGCSARAVVIAKCVRNTEQQQQQQQQSNNYRLFADDSWKSFFRRLSFSPDGKVLAAPAGLHWNDNYCVHLFGRAKLDKPFASLVTGQSAPVAVRFCQRRFALAYHPQLELGRRRIQQDLVKLPYRWVFAVVLESGVLLCDTQHPFPIGALRNLHYQALNDAAWSADGSQLVLASTDGYCSIVRFGEGELGQPFAEPEKENLDAPQTPLAPPPPPPPTPQSSTKPPQAPPATPPAAAVAASSAAAPAASPGDPLTPRGQKRRVPFVTLATSLDAASAGAGANSAPGTPTTAAPMTTSVAAAAAPSTVASTSAAGTPDNVDSPLRKKRRVSFFTISSCVGNGGGGGGGSGSGASEGQ</sequence>
<evidence type="ECO:0000256" key="1">
    <source>
        <dbReference type="ARBA" id="ARBA00004123"/>
    </source>
</evidence>
<evidence type="ECO:0000256" key="5">
    <source>
        <dbReference type="ARBA" id="ARBA00022763"/>
    </source>
</evidence>
<feature type="compositionally biased region" description="Low complexity" evidence="10">
    <location>
        <begin position="503"/>
        <end position="519"/>
    </location>
</feature>
<evidence type="ECO:0000256" key="3">
    <source>
        <dbReference type="ARBA" id="ARBA00022574"/>
    </source>
</evidence>
<evidence type="ECO:0000256" key="4">
    <source>
        <dbReference type="ARBA" id="ARBA00022737"/>
    </source>
</evidence>
<evidence type="ECO:0000256" key="9">
    <source>
        <dbReference type="PROSITE-ProRule" id="PRU00221"/>
    </source>
</evidence>
<feature type="non-terminal residue" evidence="12">
    <location>
        <position position="1"/>
    </location>
</feature>
<feature type="repeat" description="WD" evidence="9">
    <location>
        <begin position="132"/>
        <end position="173"/>
    </location>
</feature>
<keyword evidence="8" id="KW-0539">Nucleus</keyword>
<dbReference type="Proteomes" id="UP000215902">
    <property type="component" value="Unassembled WGS sequence"/>
</dbReference>
<comment type="subcellular location">
    <subcellularLocation>
        <location evidence="1">Nucleus</location>
    </subcellularLocation>
</comment>
<keyword evidence="5" id="KW-0227">DNA damage</keyword>
<dbReference type="GO" id="GO:0006335">
    <property type="term" value="P:DNA replication-dependent chromatin assembly"/>
    <property type="evidence" value="ECO:0007669"/>
    <property type="project" value="InterPro"/>
</dbReference>
<feature type="region of interest" description="Disordered" evidence="10">
    <location>
        <begin position="540"/>
        <end position="559"/>
    </location>
</feature>
<evidence type="ECO:0000256" key="10">
    <source>
        <dbReference type="SAM" id="MobiDB-lite"/>
    </source>
</evidence>
<evidence type="ECO:0000256" key="7">
    <source>
        <dbReference type="ARBA" id="ARBA00023204"/>
    </source>
</evidence>
<dbReference type="PROSITE" id="PS50082">
    <property type="entry name" value="WD_REPEATS_2"/>
    <property type="match status" value="2"/>
</dbReference>
<dbReference type="GO" id="GO:0006334">
    <property type="term" value="P:nucleosome assembly"/>
    <property type="evidence" value="ECO:0007669"/>
    <property type="project" value="TreeGrafter"/>
</dbReference>
<evidence type="ECO:0000313" key="13">
    <source>
        <dbReference type="Proteomes" id="UP000215902"/>
    </source>
</evidence>
<dbReference type="InterPro" id="IPR055410">
    <property type="entry name" value="Beta-prop_CAF1B_HIR1"/>
</dbReference>
<dbReference type="InterPro" id="IPR036322">
    <property type="entry name" value="WD40_repeat_dom_sf"/>
</dbReference>
<dbReference type="STRING" id="282301.A0A267G7W4"/>
<dbReference type="PANTHER" id="PTHR15271:SF4">
    <property type="entry name" value="CHROMATIN ASSEMBLY FACTOR 1 SUBUNIT B"/>
    <property type="match status" value="1"/>
</dbReference>
<dbReference type="GO" id="GO:0006281">
    <property type="term" value="P:DNA repair"/>
    <property type="evidence" value="ECO:0007669"/>
    <property type="project" value="UniProtKB-KW"/>
</dbReference>
<keyword evidence="7" id="KW-0234">DNA repair</keyword>
<organism evidence="12 13">
    <name type="scientific">Macrostomum lignano</name>
    <dbReference type="NCBI Taxonomy" id="282301"/>
    <lineage>
        <taxon>Eukaryota</taxon>
        <taxon>Metazoa</taxon>
        <taxon>Spiralia</taxon>
        <taxon>Lophotrochozoa</taxon>
        <taxon>Platyhelminthes</taxon>
        <taxon>Rhabditophora</taxon>
        <taxon>Macrostomorpha</taxon>
        <taxon>Macrostomida</taxon>
        <taxon>Macrostomidae</taxon>
        <taxon>Macrostomum</taxon>
    </lineage>
</organism>
<evidence type="ECO:0000256" key="2">
    <source>
        <dbReference type="ARBA" id="ARBA00007306"/>
    </source>
</evidence>
<evidence type="ECO:0000313" key="12">
    <source>
        <dbReference type="EMBL" id="PAA81494.1"/>
    </source>
</evidence>
<reference evidence="12 13" key="1">
    <citation type="submission" date="2017-06" db="EMBL/GenBank/DDBJ databases">
        <title>A platform for efficient transgenesis in Macrostomum lignano, a flatworm model organism for stem cell research.</title>
        <authorList>
            <person name="Berezikov E."/>
        </authorList>
    </citation>
    <scope>NUCLEOTIDE SEQUENCE [LARGE SCALE GENOMIC DNA]</scope>
    <source>
        <strain evidence="12">DV1</strain>
        <tissue evidence="12">Whole organism</tissue>
    </source>
</reference>
<feature type="repeat" description="WD" evidence="9">
    <location>
        <begin position="69"/>
        <end position="100"/>
    </location>
</feature>
<keyword evidence="13" id="KW-1185">Reference proteome</keyword>
<proteinExistence type="inferred from homology"/>
<feature type="compositionally biased region" description="Low complexity" evidence="10">
    <location>
        <begin position="437"/>
        <end position="453"/>
    </location>
</feature>
<feature type="region of interest" description="Disordered" evidence="10">
    <location>
        <begin position="395"/>
        <end position="463"/>
    </location>
</feature>
<feature type="domain" description="CAF1B/HIR1 beta-propeller" evidence="11">
    <location>
        <begin position="4"/>
        <end position="393"/>
    </location>
</feature>
<dbReference type="SUPFAM" id="SSF50978">
    <property type="entry name" value="WD40 repeat-like"/>
    <property type="match status" value="1"/>
</dbReference>
<dbReference type="OrthoDB" id="71227at2759"/>
<dbReference type="Pfam" id="PF24105">
    <property type="entry name" value="Beta-prop_CAF1B_HIR1"/>
    <property type="match status" value="1"/>
</dbReference>
<dbReference type="GO" id="GO:0005634">
    <property type="term" value="C:nucleus"/>
    <property type="evidence" value="ECO:0007669"/>
    <property type="project" value="UniProtKB-SubCell"/>
</dbReference>
<dbReference type="AlphaFoldDB" id="A0A267G7W4"/>
<dbReference type="EMBL" id="NIVC01000527">
    <property type="protein sequence ID" value="PAA81494.1"/>
    <property type="molecule type" value="Genomic_DNA"/>
</dbReference>
<keyword evidence="4" id="KW-0677">Repeat</keyword>